<dbReference type="NCBIfam" id="TIGR00430">
    <property type="entry name" value="Q_tRNA_tgt"/>
    <property type="match status" value="1"/>
</dbReference>
<name>A0A3G1KNB8_FORW1</name>
<keyword evidence="5 7" id="KW-0862">Zinc</keyword>
<comment type="function">
    <text evidence="7">Catalyzes the base-exchange of a guanine (G) residue with the queuine precursor 7-aminomethyl-7-deazaguanine (PreQ1) at position 34 (anticodon wobble position) in tRNAs with GU(N) anticodons (tRNA-Asp, -Asn, -His and -Tyr). Catalysis occurs through a double-displacement mechanism. The nucleophile active site attacks the C1' of nucleotide 34 to detach the guanine base from the RNA, forming a covalent enzyme-RNA intermediate. The proton acceptor active site deprotonates the incoming PreQ1, allowing a nucleophilic attack on the C1' of the ribose to form the product. After dissociation, two additional enzymatic reactions on the tRNA convert PreQ1 to queuine (Q), resulting in the hypermodified nucleoside queuosine (7-(((4,5-cis-dihydroxy-2-cyclopenten-1-yl)amino)methyl)-7-deazaguanosine).</text>
</comment>
<keyword evidence="3 7" id="KW-0819">tRNA processing</keyword>
<dbReference type="InterPro" id="IPR004803">
    <property type="entry name" value="TGT"/>
</dbReference>
<evidence type="ECO:0000256" key="7">
    <source>
        <dbReference type="HAMAP-Rule" id="MF_00168"/>
    </source>
</evidence>
<evidence type="ECO:0000313" key="9">
    <source>
        <dbReference type="EMBL" id="ATW23959.1"/>
    </source>
</evidence>
<dbReference type="InterPro" id="IPR002616">
    <property type="entry name" value="tRNA_ribo_trans-like"/>
</dbReference>
<dbReference type="EMBL" id="CP017634">
    <property type="protein sequence ID" value="ATW23959.1"/>
    <property type="molecule type" value="Genomic_DNA"/>
</dbReference>
<feature type="binding site" evidence="7">
    <location>
        <position position="304"/>
    </location>
    <ligand>
        <name>Zn(2+)</name>
        <dbReference type="ChEBI" id="CHEBI:29105"/>
    </ligand>
</feature>
<sequence>MPATYTLIKKDTETAARVGVLQTSHGSIHTPVFMPVGTQATVKTISPEELKDLGAEIILGNTYHLYLRPGHDLVAEAGGLHKFMHWDGPILTDSGGFQVFSLNDLRKISDEGVTFRSHIDGSSHFFTPEKVMEIEMALGADIAMAFDECAPYPCEIKDVQRAVERTATWAARCKEAHRHSYQALFGIVQGGTIRELREKSARDITSLGFPGYAIGGLSVGEPKPLMYQVLDYTVPLLPEDKPRYLMGVGSPDCLVEGVARGIDMFDCVLPTRIARNGTVFVPEGKLVIRNAEYARDFSPIDENCSCYACRNYSRAYIRHLIKCNEVLGIRLTTIHNLHYLVDLMKNIRLAIGENKFGEFRREFFARFKV</sequence>
<organism evidence="9 10">
    <name type="scientific">Formimonas warabiya</name>
    <dbReference type="NCBI Taxonomy" id="1761012"/>
    <lineage>
        <taxon>Bacteria</taxon>
        <taxon>Bacillati</taxon>
        <taxon>Bacillota</taxon>
        <taxon>Clostridia</taxon>
        <taxon>Eubacteriales</taxon>
        <taxon>Peptococcaceae</taxon>
        <taxon>Candidatus Formimonas</taxon>
    </lineage>
</organism>
<feature type="region of interest" description="RNA binding" evidence="7">
    <location>
        <begin position="247"/>
        <end position="253"/>
    </location>
</feature>
<accession>A0A3G1KNB8</accession>
<evidence type="ECO:0000256" key="3">
    <source>
        <dbReference type="ARBA" id="ARBA00022694"/>
    </source>
</evidence>
<comment type="pathway">
    <text evidence="7">tRNA modification; tRNA-queuosine biosynthesis.</text>
</comment>
<evidence type="ECO:0000313" key="10">
    <source>
        <dbReference type="Proteomes" id="UP000323521"/>
    </source>
</evidence>
<feature type="binding site" evidence="7">
    <location>
        <position position="306"/>
    </location>
    <ligand>
        <name>Zn(2+)</name>
        <dbReference type="ChEBI" id="CHEBI:29105"/>
    </ligand>
</feature>
<feature type="binding site" evidence="7">
    <location>
        <position position="335"/>
    </location>
    <ligand>
        <name>Zn(2+)</name>
        <dbReference type="ChEBI" id="CHEBI:29105"/>
    </ligand>
</feature>
<dbReference type="GO" id="GO:0008616">
    <property type="term" value="P:tRNA queuosine(34) biosynthetic process"/>
    <property type="evidence" value="ECO:0007669"/>
    <property type="project" value="UniProtKB-UniRule"/>
</dbReference>
<feature type="binding site" evidence="7">
    <location>
        <position position="309"/>
    </location>
    <ligand>
        <name>Zn(2+)</name>
        <dbReference type="ChEBI" id="CHEBI:29105"/>
    </ligand>
</feature>
<dbReference type="KEGG" id="fwa:DCMF_03375"/>
<keyword evidence="2 7" id="KW-0808">Transferase</keyword>
<dbReference type="GO" id="GO:0046872">
    <property type="term" value="F:metal ion binding"/>
    <property type="evidence" value="ECO:0007669"/>
    <property type="project" value="UniProtKB-KW"/>
</dbReference>
<keyword evidence="1 7" id="KW-0328">Glycosyltransferase</keyword>
<evidence type="ECO:0000256" key="6">
    <source>
        <dbReference type="ARBA" id="ARBA00050112"/>
    </source>
</evidence>
<keyword evidence="4 7" id="KW-0671">Queuosine biosynthesis</keyword>
<dbReference type="InterPro" id="IPR036511">
    <property type="entry name" value="TGT-like_sf"/>
</dbReference>
<protein>
    <recommendedName>
        <fullName evidence="7">Queuine tRNA-ribosyltransferase</fullName>
        <ecNumber evidence="7">2.4.2.29</ecNumber>
    </recommendedName>
    <alternativeName>
        <fullName evidence="7">Guanine insertion enzyme</fullName>
    </alternativeName>
    <alternativeName>
        <fullName evidence="7">tRNA-guanine transglycosylase</fullName>
    </alternativeName>
</protein>
<feature type="binding site" evidence="7">
    <location>
        <begin position="93"/>
        <end position="97"/>
    </location>
    <ligand>
        <name>substrate</name>
    </ligand>
</feature>
<dbReference type="HAMAP" id="MF_00168">
    <property type="entry name" value="Q_tRNA_Tgt"/>
    <property type="match status" value="1"/>
</dbReference>
<keyword evidence="7" id="KW-0479">Metal-binding</keyword>
<dbReference type="Proteomes" id="UP000323521">
    <property type="component" value="Chromosome"/>
</dbReference>
<comment type="similarity">
    <text evidence="7">Belongs to the queuine tRNA-ribosyltransferase family.</text>
</comment>
<dbReference type="UniPathway" id="UPA00392"/>
<gene>
    <name evidence="7" type="primary">tgt</name>
    <name evidence="9" type="ORF">DCMF_03375</name>
</gene>
<feature type="region of interest" description="RNA binding; important for wobble base 34 recognition" evidence="7">
    <location>
        <begin position="271"/>
        <end position="275"/>
    </location>
</feature>
<dbReference type="EC" id="2.4.2.29" evidence="7"/>
<evidence type="ECO:0000259" key="8">
    <source>
        <dbReference type="Pfam" id="PF01702"/>
    </source>
</evidence>
<dbReference type="Pfam" id="PF01702">
    <property type="entry name" value="TGT"/>
    <property type="match status" value="1"/>
</dbReference>
<dbReference type="NCBIfam" id="TIGR00449">
    <property type="entry name" value="tgt_general"/>
    <property type="match status" value="1"/>
</dbReference>
<feature type="active site" description="Nucleophile" evidence="7">
    <location>
        <position position="266"/>
    </location>
</feature>
<feature type="active site" description="Proton acceptor" evidence="7">
    <location>
        <position position="93"/>
    </location>
</feature>
<dbReference type="OrthoDB" id="9805417at2"/>
<feature type="domain" description="tRNA-guanine(15) transglycosylase-like" evidence="8">
    <location>
        <begin position="14"/>
        <end position="367"/>
    </location>
</feature>
<evidence type="ECO:0000256" key="2">
    <source>
        <dbReference type="ARBA" id="ARBA00022679"/>
    </source>
</evidence>
<dbReference type="PANTHER" id="PTHR46499">
    <property type="entry name" value="QUEUINE TRNA-RIBOSYLTRANSFERASE"/>
    <property type="match status" value="1"/>
</dbReference>
<evidence type="ECO:0000256" key="5">
    <source>
        <dbReference type="ARBA" id="ARBA00022833"/>
    </source>
</evidence>
<proteinExistence type="inferred from homology"/>
<keyword evidence="10" id="KW-1185">Reference proteome</keyword>
<evidence type="ECO:0000256" key="1">
    <source>
        <dbReference type="ARBA" id="ARBA00022676"/>
    </source>
</evidence>
<dbReference type="Gene3D" id="3.20.20.105">
    <property type="entry name" value="Queuine tRNA-ribosyltransferase-like"/>
    <property type="match status" value="1"/>
</dbReference>
<dbReference type="PANTHER" id="PTHR46499:SF1">
    <property type="entry name" value="QUEUINE TRNA-RIBOSYLTRANSFERASE"/>
    <property type="match status" value="1"/>
</dbReference>
<comment type="subunit">
    <text evidence="7">Homodimer. Within each dimer, one monomer is responsible for RNA recognition and catalysis, while the other monomer binds to the replacement base PreQ1.</text>
</comment>
<evidence type="ECO:0000256" key="4">
    <source>
        <dbReference type="ARBA" id="ARBA00022785"/>
    </source>
</evidence>
<dbReference type="RefSeq" id="WP_148133131.1">
    <property type="nucleotide sequence ID" value="NZ_CP017634.1"/>
</dbReference>
<dbReference type="AlphaFoldDB" id="A0A3G1KNB8"/>
<comment type="cofactor">
    <cofactor evidence="7">
        <name>Zn(2+)</name>
        <dbReference type="ChEBI" id="CHEBI:29105"/>
    </cofactor>
    <text evidence="7">Binds 1 zinc ion per subunit.</text>
</comment>
<dbReference type="SUPFAM" id="SSF51713">
    <property type="entry name" value="tRNA-guanine transglycosylase"/>
    <property type="match status" value="1"/>
</dbReference>
<dbReference type="GO" id="GO:0008479">
    <property type="term" value="F:tRNA-guanosine(34) queuine transglycosylase activity"/>
    <property type="evidence" value="ECO:0007669"/>
    <property type="project" value="UniProtKB-UniRule"/>
</dbReference>
<dbReference type="FunFam" id="3.20.20.105:FF:000001">
    <property type="entry name" value="Queuine tRNA-ribosyltransferase"/>
    <property type="match status" value="1"/>
</dbReference>
<feature type="binding site" evidence="7">
    <location>
        <position position="216"/>
    </location>
    <ligand>
        <name>substrate</name>
    </ligand>
</feature>
<reference evidence="9 10" key="1">
    <citation type="submission" date="2016-10" db="EMBL/GenBank/DDBJ databases">
        <title>Complete Genome Sequence of Peptococcaceae strain DCMF.</title>
        <authorList>
            <person name="Edwards R.J."/>
            <person name="Holland S.I."/>
            <person name="Deshpande N.P."/>
            <person name="Wong Y.K."/>
            <person name="Ertan H."/>
            <person name="Manefield M."/>
            <person name="Russell T.L."/>
            <person name="Lee M.J."/>
        </authorList>
    </citation>
    <scope>NUCLEOTIDE SEQUENCE [LARGE SCALE GENOMIC DNA]</scope>
    <source>
        <strain evidence="9 10">DCMF</strain>
    </source>
</reference>
<comment type="catalytic activity">
    <reaction evidence="6 7">
        <text>7-aminomethyl-7-carbaguanine + guanosine(34) in tRNA = 7-aminomethyl-7-carbaguanosine(34) in tRNA + guanine</text>
        <dbReference type="Rhea" id="RHEA:24104"/>
        <dbReference type="Rhea" id="RHEA-COMP:10341"/>
        <dbReference type="Rhea" id="RHEA-COMP:10342"/>
        <dbReference type="ChEBI" id="CHEBI:16235"/>
        <dbReference type="ChEBI" id="CHEBI:58703"/>
        <dbReference type="ChEBI" id="CHEBI:74269"/>
        <dbReference type="ChEBI" id="CHEBI:82833"/>
        <dbReference type="EC" id="2.4.2.29"/>
    </reaction>
</comment>
<feature type="binding site" evidence="7">
    <location>
        <position position="147"/>
    </location>
    <ligand>
        <name>substrate</name>
    </ligand>
</feature>
<dbReference type="InterPro" id="IPR050076">
    <property type="entry name" value="ArchSynthase1/Queuine_TRR"/>
</dbReference>
<feature type="binding site" evidence="7">
    <location>
        <position position="189"/>
    </location>
    <ligand>
        <name>substrate</name>
    </ligand>
</feature>
<dbReference type="GO" id="GO:0005829">
    <property type="term" value="C:cytosol"/>
    <property type="evidence" value="ECO:0007669"/>
    <property type="project" value="TreeGrafter"/>
</dbReference>